<dbReference type="AlphaFoldDB" id="A0A418PLL6"/>
<name>A0A418PLL6_9BACT</name>
<proteinExistence type="predicted"/>
<comment type="caution">
    <text evidence="1">The sequence shown here is derived from an EMBL/GenBank/DDBJ whole genome shotgun (WGS) entry which is preliminary data.</text>
</comment>
<dbReference type="EMBL" id="QXML01000024">
    <property type="protein sequence ID" value="RIW11875.1"/>
    <property type="molecule type" value="Genomic_DNA"/>
</dbReference>
<keyword evidence="2" id="KW-1185">Reference proteome</keyword>
<dbReference type="RefSeq" id="WP_233553770.1">
    <property type="nucleotide sequence ID" value="NZ_QXML01000024.1"/>
</dbReference>
<feature type="non-terminal residue" evidence="1">
    <location>
        <position position="1"/>
    </location>
</feature>
<evidence type="ECO:0000313" key="2">
    <source>
        <dbReference type="Proteomes" id="UP000283522"/>
    </source>
</evidence>
<dbReference type="Proteomes" id="UP000283522">
    <property type="component" value="Unassembled WGS sequence"/>
</dbReference>
<organism evidence="1 2">
    <name type="scientific">Algoriphagus lacus</name>
    <dbReference type="NCBI Taxonomy" id="2056311"/>
    <lineage>
        <taxon>Bacteria</taxon>
        <taxon>Pseudomonadati</taxon>
        <taxon>Bacteroidota</taxon>
        <taxon>Cytophagia</taxon>
        <taxon>Cytophagales</taxon>
        <taxon>Cyclobacteriaceae</taxon>
        <taxon>Algoriphagus</taxon>
    </lineage>
</organism>
<protein>
    <submittedName>
        <fullName evidence="1">Uncharacterized protein</fullName>
    </submittedName>
</protein>
<accession>A0A418PLL6</accession>
<gene>
    <name evidence="1" type="ORF">D0X99_20150</name>
</gene>
<evidence type="ECO:0000313" key="1">
    <source>
        <dbReference type="EMBL" id="RIW11875.1"/>
    </source>
</evidence>
<sequence length="77" mass="9055">IEEIQSIYPNIEKKEFIYQNEVIDFNDLSIIINSKCDTYWHVNFGLVQFCFVVENGRMIKVNSVRIGYLGNEFPICC</sequence>
<reference evidence="1 2" key="1">
    <citation type="submission" date="2018-09" db="EMBL/GenBank/DDBJ databases">
        <authorList>
            <person name="Wang X."/>
            <person name="Du Z."/>
        </authorList>
    </citation>
    <scope>NUCLEOTIDE SEQUENCE [LARGE SCALE GENOMIC DNA]</scope>
    <source>
        <strain evidence="1 2">N3</strain>
    </source>
</reference>